<reference evidence="3 5" key="1">
    <citation type="submission" date="2018-06" db="EMBL/GenBank/DDBJ databases">
        <authorList>
            <consortium name="Pathogen Informatics"/>
            <person name="Doyle S."/>
        </authorList>
    </citation>
    <scope>NUCLEOTIDE SEQUENCE [LARGE SCALE GENOMIC DNA]</scope>
    <source>
        <strain evidence="3 5">NCTC10597</strain>
    </source>
</reference>
<accession>A0A8B4Q4J5</accession>
<keyword evidence="6" id="KW-1185">Reference proteome</keyword>
<dbReference type="RefSeq" id="WP_109349485.1">
    <property type="nucleotide sequence ID" value="NZ_BJUE01000041.1"/>
</dbReference>
<reference evidence="4 6" key="2">
    <citation type="submission" date="2019-03" db="EMBL/GenBank/DDBJ databases">
        <title>Genomic Encyclopedia of Type Strains, Phase IV (KMG-IV): sequencing the most valuable type-strain genomes for metagenomic binning, comparative biology and taxonomic classification.</title>
        <authorList>
            <person name="Goeker M."/>
        </authorList>
    </citation>
    <scope>NUCLEOTIDE SEQUENCE [LARGE SCALE GENOMIC DNA]</scope>
    <source>
        <strain evidence="4 6">DSM 20580</strain>
    </source>
</reference>
<dbReference type="EMBL" id="UGNP01000001">
    <property type="protein sequence ID" value="STX08762.1"/>
    <property type="molecule type" value="Genomic_DNA"/>
</dbReference>
<organism evidence="3 5">
    <name type="scientific">Kurthia zopfii</name>
    <dbReference type="NCBI Taxonomy" id="1650"/>
    <lineage>
        <taxon>Bacteria</taxon>
        <taxon>Bacillati</taxon>
        <taxon>Bacillota</taxon>
        <taxon>Bacilli</taxon>
        <taxon>Bacillales</taxon>
        <taxon>Caryophanaceae</taxon>
        <taxon>Kurthia</taxon>
    </lineage>
</organism>
<dbReference type="Proteomes" id="UP000294641">
    <property type="component" value="Unassembled WGS sequence"/>
</dbReference>
<keyword evidence="2" id="KW-0472">Membrane</keyword>
<sequence>MICPNCKNEQAEGKFCGQCGAILPEKTEETLVEPKIEQEEPIKLAKEEPTNHIPPVPPTPQPQPVPPAATSSAISDYWAYFLNSFKKPSKQAQDAPFNFGLISIAITVFLWAVLPFVALQRVLTYTASWFGTSVGDPSVDISILIRTIVTLFVLYACIVAVLSLLATKMGKYRSWKQIVSIVGTYNNWVIVLLLFTFIPLFMNFFAFSSSLLSIASLFIALLIPLYVAIVAFESDHKLDRFVRFLIMIASLFAIYYVLYKVLLNQVIDSMRSFTNYM</sequence>
<feature type="region of interest" description="Disordered" evidence="1">
    <location>
        <begin position="40"/>
        <end position="70"/>
    </location>
</feature>
<feature type="compositionally biased region" description="Pro residues" evidence="1">
    <location>
        <begin position="52"/>
        <end position="67"/>
    </location>
</feature>
<evidence type="ECO:0000313" key="5">
    <source>
        <dbReference type="Proteomes" id="UP000254330"/>
    </source>
</evidence>
<keyword evidence="2" id="KW-1133">Transmembrane helix</keyword>
<proteinExistence type="predicted"/>
<feature type="transmembrane region" description="Helical" evidence="2">
    <location>
        <begin position="97"/>
        <end position="123"/>
    </location>
</feature>
<feature type="transmembrane region" description="Helical" evidence="2">
    <location>
        <begin position="178"/>
        <end position="198"/>
    </location>
</feature>
<dbReference type="OrthoDB" id="2448863at2"/>
<dbReference type="AlphaFoldDB" id="A0A8B4Q4J5"/>
<evidence type="ECO:0000313" key="3">
    <source>
        <dbReference type="EMBL" id="STX08762.1"/>
    </source>
</evidence>
<gene>
    <name evidence="4" type="ORF">DFR61_1156</name>
    <name evidence="3" type="ORF">NCTC10597_00428</name>
</gene>
<evidence type="ECO:0000313" key="6">
    <source>
        <dbReference type="Proteomes" id="UP000294641"/>
    </source>
</evidence>
<evidence type="ECO:0000256" key="2">
    <source>
        <dbReference type="SAM" id="Phobius"/>
    </source>
</evidence>
<name>A0A8B4Q4J5_9BACL</name>
<feature type="transmembrane region" description="Helical" evidence="2">
    <location>
        <begin position="204"/>
        <end position="229"/>
    </location>
</feature>
<evidence type="ECO:0008006" key="7">
    <source>
        <dbReference type="Google" id="ProtNLM"/>
    </source>
</evidence>
<keyword evidence="2" id="KW-0812">Transmembrane</keyword>
<dbReference type="Proteomes" id="UP000254330">
    <property type="component" value="Unassembled WGS sequence"/>
</dbReference>
<comment type="caution">
    <text evidence="3">The sequence shown here is derived from an EMBL/GenBank/DDBJ whole genome shotgun (WGS) entry which is preliminary data.</text>
</comment>
<feature type="compositionally biased region" description="Basic and acidic residues" evidence="1">
    <location>
        <begin position="40"/>
        <end position="50"/>
    </location>
</feature>
<evidence type="ECO:0000313" key="4">
    <source>
        <dbReference type="EMBL" id="TDR38631.1"/>
    </source>
</evidence>
<feature type="transmembrane region" description="Helical" evidence="2">
    <location>
        <begin position="143"/>
        <end position="166"/>
    </location>
</feature>
<protein>
    <recommendedName>
        <fullName evidence="7">Zinc ribbon domain-containing protein</fullName>
    </recommendedName>
</protein>
<feature type="transmembrane region" description="Helical" evidence="2">
    <location>
        <begin position="241"/>
        <end position="259"/>
    </location>
</feature>
<dbReference type="EMBL" id="SNZG01000015">
    <property type="protein sequence ID" value="TDR38631.1"/>
    <property type="molecule type" value="Genomic_DNA"/>
</dbReference>
<evidence type="ECO:0000256" key="1">
    <source>
        <dbReference type="SAM" id="MobiDB-lite"/>
    </source>
</evidence>